<dbReference type="Gene3D" id="3.90.70.10">
    <property type="entry name" value="Cysteine proteinases"/>
    <property type="match status" value="1"/>
</dbReference>
<organism evidence="4">
    <name type="scientific">Hirondellea gigas</name>
    <dbReference type="NCBI Taxonomy" id="1518452"/>
    <lineage>
        <taxon>Eukaryota</taxon>
        <taxon>Metazoa</taxon>
        <taxon>Ecdysozoa</taxon>
        <taxon>Arthropoda</taxon>
        <taxon>Crustacea</taxon>
        <taxon>Multicrustacea</taxon>
        <taxon>Malacostraca</taxon>
        <taxon>Eumalacostraca</taxon>
        <taxon>Peracarida</taxon>
        <taxon>Amphipoda</taxon>
        <taxon>Amphilochidea</taxon>
        <taxon>Lysianassida</taxon>
        <taxon>Lysianassidira</taxon>
        <taxon>Lysianassoidea</taxon>
        <taxon>Lysianassidae</taxon>
        <taxon>Hirondellea</taxon>
    </lineage>
</organism>
<evidence type="ECO:0000256" key="2">
    <source>
        <dbReference type="ARBA" id="ARBA00012759"/>
    </source>
</evidence>
<dbReference type="InterPro" id="IPR001394">
    <property type="entry name" value="Peptidase_C19_UCH"/>
</dbReference>
<dbReference type="PROSITE" id="PS50235">
    <property type="entry name" value="USP_3"/>
    <property type="match status" value="1"/>
</dbReference>
<proteinExistence type="evidence at transcript level"/>
<accession>A0A6A7G8A6</accession>
<dbReference type="PANTHER" id="PTHR21646:SF46">
    <property type="entry name" value="UBIQUITIN CARBOXYL-TERMINAL HYDROLASE"/>
    <property type="match status" value="1"/>
</dbReference>
<dbReference type="CDD" id="cd02674">
    <property type="entry name" value="Peptidase_C19R"/>
    <property type="match status" value="1"/>
</dbReference>
<dbReference type="InterPro" id="IPR038765">
    <property type="entry name" value="Papain-like_cys_pep_sf"/>
</dbReference>
<dbReference type="InterPro" id="IPR018200">
    <property type="entry name" value="USP_CS"/>
</dbReference>
<keyword evidence="4" id="KW-0378">Hydrolase</keyword>
<dbReference type="PANTHER" id="PTHR21646">
    <property type="entry name" value="UBIQUITIN CARBOXYL-TERMINAL HYDROLASE"/>
    <property type="match status" value="1"/>
</dbReference>
<dbReference type="SUPFAM" id="SSF54001">
    <property type="entry name" value="Cysteine proteinases"/>
    <property type="match status" value="1"/>
</dbReference>
<dbReference type="InterPro" id="IPR028889">
    <property type="entry name" value="USP"/>
</dbReference>
<dbReference type="EC" id="3.4.19.12" evidence="2"/>
<evidence type="ECO:0000259" key="3">
    <source>
        <dbReference type="PROSITE" id="PS50235"/>
    </source>
</evidence>
<comment type="catalytic activity">
    <reaction evidence="1">
        <text>Thiol-dependent hydrolysis of ester, thioester, amide, peptide and isopeptide bonds formed by the C-terminal Gly of ubiquitin (a 76-residue protein attached to proteins as an intracellular targeting signal).</text>
        <dbReference type="EC" id="3.4.19.12"/>
    </reaction>
</comment>
<dbReference type="Pfam" id="PF00443">
    <property type="entry name" value="UCH"/>
    <property type="match status" value="1"/>
</dbReference>
<dbReference type="GO" id="GO:0016579">
    <property type="term" value="P:protein deubiquitination"/>
    <property type="evidence" value="ECO:0007669"/>
    <property type="project" value="InterPro"/>
</dbReference>
<dbReference type="GO" id="GO:0004843">
    <property type="term" value="F:cysteine-type deubiquitinase activity"/>
    <property type="evidence" value="ECO:0007669"/>
    <property type="project" value="UniProtKB-EC"/>
</dbReference>
<feature type="domain" description="USP" evidence="3">
    <location>
        <begin position="1"/>
        <end position="322"/>
    </location>
</feature>
<dbReference type="PROSITE" id="PS00973">
    <property type="entry name" value="USP_2"/>
    <property type="match status" value="1"/>
</dbReference>
<name>A0A6A7G8A6_9CRUS</name>
<sequence>MNAVVQCLCHTQPFAQYFVDERHNDHISPHSPQRGEVAEEFGAVVRALNSRLYKTMAIKDFKRTVGKYGPEFRGTDQHDAHEFLMNLADWLHNDLNQGQTRLPPMSEQNHSIGTPDHIAAQEVQTELNSRDRSVVRKLFYGLHRNVILCKTCNERSLTFEPFFVLTLSLPSNDRWTLKELLEHYYKESTIEYKCSRCNKMRECVRKMDIWELPPVLIIHLNRFEQQDYLMSKNPSFVDFPIELLQLSRFVVNNPKQSTLSHEYSLYGVCNHYGTIDGGHYTAFCSSPPASNNWHKYDDHEVYDLRSSNVKTAAAYVLFYQSISFGIRGA</sequence>
<dbReference type="AlphaFoldDB" id="A0A6A7G8A6"/>
<dbReference type="EMBL" id="IACT01007510">
    <property type="protein sequence ID" value="LAC26624.1"/>
    <property type="molecule type" value="mRNA"/>
</dbReference>
<dbReference type="InterPro" id="IPR050185">
    <property type="entry name" value="Ub_carboxyl-term_hydrolase"/>
</dbReference>
<evidence type="ECO:0000256" key="1">
    <source>
        <dbReference type="ARBA" id="ARBA00000707"/>
    </source>
</evidence>
<reference evidence="4" key="1">
    <citation type="submission" date="2017-11" db="EMBL/GenBank/DDBJ databases">
        <title>The sensing device of the deep-sea amphipod.</title>
        <authorList>
            <person name="Kobayashi H."/>
            <person name="Nagahama T."/>
            <person name="Arai W."/>
            <person name="Sasagawa Y."/>
            <person name="Umeda M."/>
            <person name="Hayashi T."/>
            <person name="Nikaido I."/>
            <person name="Watanabe H."/>
            <person name="Oguri K."/>
            <person name="Kitazato H."/>
            <person name="Fujioka K."/>
            <person name="Kido Y."/>
            <person name="Takami H."/>
        </authorList>
    </citation>
    <scope>NUCLEOTIDE SEQUENCE</scope>
    <source>
        <tissue evidence="4">Whole body</tissue>
    </source>
</reference>
<protein>
    <recommendedName>
        <fullName evidence="2">ubiquitinyl hydrolase 1</fullName>
        <ecNumber evidence="2">3.4.19.12</ecNumber>
    </recommendedName>
</protein>
<evidence type="ECO:0000313" key="4">
    <source>
        <dbReference type="EMBL" id="LAC26624.1"/>
    </source>
</evidence>